<protein>
    <submittedName>
        <fullName evidence="2">Fatty acid transporter protein</fullName>
    </submittedName>
</protein>
<evidence type="ECO:0000256" key="1">
    <source>
        <dbReference type="SAM" id="MobiDB-lite"/>
    </source>
</evidence>
<keyword evidence="3" id="KW-1185">Reference proteome</keyword>
<sequence>MHNYSHRGAEDPETEEMLTVSMEGKRNWLRMSQYAYITTKEYVKLGCSLAAVQVRSSLRGAQLFWQDAWQSLLPHSLVSKNSKCLCLDDGLDDVIEYSLTSLLCEIAATAEITHGQSVSMTLLRAFRRQSCFVACAPREHQVAFEMVATDSAIPAMQLRGAPLNVTYEEATRLTSLLSEALACEWYWLTHPPVAAAAPARTPDSGNLLTESHVLALMLDNCPEFNLIWMAVSEASVWLTFLDALYGTGRPQAKEEVEAEKNSGAKRAAVYHHCSTALLNTNLANHSMLLHSLRCSAAEILVMEERYVPFLFADEDDLSGEGEHRERKRRPVQLPPCVRRVFLWRAAPLNAPKSSEGSRAVDARRAANASMRRGTAVITAIPRASTSSILCVPTTIYSHSRPPSLSSRHVFFALRRQLTKRQPQRGGRGSGSSSSSYAVPAYGIQHEKPCCGFFR</sequence>
<dbReference type="AlphaFoldDB" id="A0A3R7KQY0"/>
<dbReference type="VEuPathDB" id="TriTrypDB:TRSC58_00248"/>
<dbReference type="Proteomes" id="UP000283634">
    <property type="component" value="Unassembled WGS sequence"/>
</dbReference>
<dbReference type="GeneID" id="40332009"/>
<gene>
    <name evidence="2" type="ORF">TraAM80_08076</name>
</gene>
<evidence type="ECO:0000313" key="3">
    <source>
        <dbReference type="Proteomes" id="UP000283634"/>
    </source>
</evidence>
<reference evidence="2 3" key="1">
    <citation type="journal article" date="2018" name="BMC Genomics">
        <title>Genomic comparison of Trypanosoma conorhini and Trypanosoma rangeli to Trypanosoma cruzi strains of high and low virulence.</title>
        <authorList>
            <person name="Bradwell K.R."/>
            <person name="Koparde V.N."/>
            <person name="Matveyev A.V."/>
            <person name="Serrano M.G."/>
            <person name="Alves J.M."/>
            <person name="Parikh H."/>
            <person name="Huang B."/>
            <person name="Lee V."/>
            <person name="Espinosa-Alvarez O."/>
            <person name="Ortiz P.A."/>
            <person name="Costa-Martins A.G."/>
            <person name="Teixeira M.M."/>
            <person name="Buck G.A."/>
        </authorList>
    </citation>
    <scope>NUCLEOTIDE SEQUENCE [LARGE SCALE GENOMIC DNA]</scope>
    <source>
        <strain evidence="2 3">AM80</strain>
    </source>
</reference>
<evidence type="ECO:0000313" key="2">
    <source>
        <dbReference type="EMBL" id="RNE99608.1"/>
    </source>
</evidence>
<accession>A0A3R7KQY0</accession>
<dbReference type="RefSeq" id="XP_029235295.1">
    <property type="nucleotide sequence ID" value="XM_029384837.1"/>
</dbReference>
<dbReference type="OrthoDB" id="288590at2759"/>
<dbReference type="EMBL" id="MKGL01000375">
    <property type="protein sequence ID" value="RNE99608.1"/>
    <property type="molecule type" value="Genomic_DNA"/>
</dbReference>
<comment type="caution">
    <text evidence="2">The sequence shown here is derived from an EMBL/GenBank/DDBJ whole genome shotgun (WGS) entry which is preliminary data.</text>
</comment>
<name>A0A3R7KQY0_TRYRA</name>
<proteinExistence type="predicted"/>
<feature type="region of interest" description="Disordered" evidence="1">
    <location>
        <begin position="417"/>
        <end position="437"/>
    </location>
</feature>
<organism evidence="2 3">
    <name type="scientific">Trypanosoma rangeli</name>
    <dbReference type="NCBI Taxonomy" id="5698"/>
    <lineage>
        <taxon>Eukaryota</taxon>
        <taxon>Discoba</taxon>
        <taxon>Euglenozoa</taxon>
        <taxon>Kinetoplastea</taxon>
        <taxon>Metakinetoplastina</taxon>
        <taxon>Trypanosomatida</taxon>
        <taxon>Trypanosomatidae</taxon>
        <taxon>Trypanosoma</taxon>
        <taxon>Herpetosoma</taxon>
    </lineage>
</organism>